<reference evidence="1 2" key="1">
    <citation type="submission" date="2015-01" db="EMBL/GenBank/DDBJ databases">
        <title>Genome of allotetraploid Gossypium barbadense reveals genomic plasticity and fiber elongation in cotton evolution.</title>
        <authorList>
            <person name="Chen X."/>
            <person name="Liu X."/>
            <person name="Zhao B."/>
            <person name="Zheng H."/>
            <person name="Hu Y."/>
            <person name="Lu G."/>
            <person name="Yang C."/>
            <person name="Chen J."/>
            <person name="Shan C."/>
            <person name="Zhang L."/>
            <person name="Zhou Y."/>
            <person name="Wang L."/>
            <person name="Guo W."/>
            <person name="Bai Y."/>
            <person name="Ruan J."/>
            <person name="Shangguan X."/>
            <person name="Mao Y."/>
            <person name="Jiang J."/>
            <person name="Zhu Y."/>
            <person name="Lei J."/>
            <person name="Kang H."/>
            <person name="Chen S."/>
            <person name="He X."/>
            <person name="Wang R."/>
            <person name="Wang Y."/>
            <person name="Chen J."/>
            <person name="Wang L."/>
            <person name="Yu S."/>
            <person name="Wang B."/>
            <person name="Wei J."/>
            <person name="Song S."/>
            <person name="Lu X."/>
            <person name="Gao Z."/>
            <person name="Gu W."/>
            <person name="Deng X."/>
            <person name="Ma D."/>
            <person name="Wang S."/>
            <person name="Liang W."/>
            <person name="Fang L."/>
            <person name="Cai C."/>
            <person name="Zhu X."/>
            <person name="Zhou B."/>
            <person name="Zhang Y."/>
            <person name="Chen Z."/>
            <person name="Xu S."/>
            <person name="Zhu R."/>
            <person name="Wang S."/>
            <person name="Zhang T."/>
            <person name="Zhao G."/>
        </authorList>
    </citation>
    <scope>NUCLEOTIDE SEQUENCE [LARGE SCALE GENOMIC DNA]</scope>
    <source>
        <strain evidence="2">cv. Xinhai21</strain>
        <tissue evidence="1">Leaf</tissue>
    </source>
</reference>
<accession>A0A2P5VW28</accession>
<dbReference type="EMBL" id="KZ670567">
    <property type="protein sequence ID" value="PPR83017.1"/>
    <property type="molecule type" value="Genomic_DNA"/>
</dbReference>
<evidence type="ECO:0000313" key="2">
    <source>
        <dbReference type="Proteomes" id="UP000239757"/>
    </source>
</evidence>
<protein>
    <submittedName>
        <fullName evidence="1">Uncharacterized protein</fullName>
    </submittedName>
</protein>
<proteinExistence type="predicted"/>
<evidence type="ECO:0000313" key="1">
    <source>
        <dbReference type="EMBL" id="PPR83017.1"/>
    </source>
</evidence>
<name>A0A2P5VW28_GOSBA</name>
<dbReference type="Proteomes" id="UP000239757">
    <property type="component" value="Unassembled WGS sequence"/>
</dbReference>
<organism evidence="1 2">
    <name type="scientific">Gossypium barbadense</name>
    <name type="common">Sea Island cotton</name>
    <name type="synonym">Hibiscus barbadensis</name>
    <dbReference type="NCBI Taxonomy" id="3634"/>
    <lineage>
        <taxon>Eukaryota</taxon>
        <taxon>Viridiplantae</taxon>
        <taxon>Streptophyta</taxon>
        <taxon>Embryophyta</taxon>
        <taxon>Tracheophyta</taxon>
        <taxon>Spermatophyta</taxon>
        <taxon>Magnoliopsida</taxon>
        <taxon>eudicotyledons</taxon>
        <taxon>Gunneridae</taxon>
        <taxon>Pentapetalae</taxon>
        <taxon>rosids</taxon>
        <taxon>malvids</taxon>
        <taxon>Malvales</taxon>
        <taxon>Malvaceae</taxon>
        <taxon>Malvoideae</taxon>
        <taxon>Gossypium</taxon>
    </lineage>
</organism>
<sequence length="84" mass="8930">MDQAWRCSSFNAVARGTTGEKLVLNLSLILGSTLGSELIGSSSRLRITKHWRRIWLSATMIVSEGGGHDGGVGNGRGGGSAWWT</sequence>
<dbReference type="AlphaFoldDB" id="A0A2P5VW28"/>
<gene>
    <name evidence="1" type="ORF">GOBAR_AA37698</name>
</gene>